<feature type="compositionally biased region" description="Polar residues" evidence="1">
    <location>
        <begin position="84"/>
        <end position="98"/>
    </location>
</feature>
<evidence type="ECO:0000313" key="3">
    <source>
        <dbReference type="Proteomes" id="UP001203852"/>
    </source>
</evidence>
<proteinExistence type="predicted"/>
<dbReference type="Proteomes" id="UP001203852">
    <property type="component" value="Unassembled WGS sequence"/>
</dbReference>
<keyword evidence="3" id="KW-1185">Reference proteome</keyword>
<accession>A0AAN6IFW4</accession>
<evidence type="ECO:0000256" key="1">
    <source>
        <dbReference type="SAM" id="MobiDB-lite"/>
    </source>
</evidence>
<organism evidence="2 3">
    <name type="scientific">Exophiala viscosa</name>
    <dbReference type="NCBI Taxonomy" id="2486360"/>
    <lineage>
        <taxon>Eukaryota</taxon>
        <taxon>Fungi</taxon>
        <taxon>Dikarya</taxon>
        <taxon>Ascomycota</taxon>
        <taxon>Pezizomycotina</taxon>
        <taxon>Eurotiomycetes</taxon>
        <taxon>Chaetothyriomycetidae</taxon>
        <taxon>Chaetothyriales</taxon>
        <taxon>Herpotrichiellaceae</taxon>
        <taxon>Exophiala</taxon>
    </lineage>
</organism>
<sequence length="98" mass="10277">MSGDTPVNQDRASSASDDHDLGDLMSKTQNMSPNELKAYLAQHKEGTEAMYRKQGGGVAGGGSVSTGDATTGEFPPHPLPPYIDTSQLRESLGVSTPK</sequence>
<evidence type="ECO:0000313" key="2">
    <source>
        <dbReference type="EMBL" id="KAI1616028.1"/>
    </source>
</evidence>
<gene>
    <name evidence="2" type="ORF">EDD36DRAFT_460925</name>
</gene>
<name>A0AAN6IFW4_9EURO</name>
<feature type="compositionally biased region" description="Gly residues" evidence="1">
    <location>
        <begin position="54"/>
        <end position="64"/>
    </location>
</feature>
<feature type="compositionally biased region" description="Polar residues" evidence="1">
    <location>
        <begin position="1"/>
        <end position="15"/>
    </location>
</feature>
<feature type="region of interest" description="Disordered" evidence="1">
    <location>
        <begin position="51"/>
        <end position="98"/>
    </location>
</feature>
<dbReference type="EMBL" id="MU404351">
    <property type="protein sequence ID" value="KAI1616028.1"/>
    <property type="molecule type" value="Genomic_DNA"/>
</dbReference>
<feature type="region of interest" description="Disordered" evidence="1">
    <location>
        <begin position="1"/>
        <end position="37"/>
    </location>
</feature>
<comment type="caution">
    <text evidence="2">The sequence shown here is derived from an EMBL/GenBank/DDBJ whole genome shotgun (WGS) entry which is preliminary data.</text>
</comment>
<dbReference type="AlphaFoldDB" id="A0AAN6IFW4"/>
<reference evidence="2" key="1">
    <citation type="journal article" date="2022" name="bioRxiv">
        <title>Deciphering the potential niche of two novel black yeast fungi from a biological soil crust based on their genomes, phenotypes, and melanin regulation.</title>
        <authorList>
            <consortium name="DOE Joint Genome Institute"/>
            <person name="Carr E.C."/>
            <person name="Barton Q."/>
            <person name="Grambo S."/>
            <person name="Sullivan M."/>
            <person name="Renfro C.M."/>
            <person name="Kuo A."/>
            <person name="Pangilinan J."/>
            <person name="Lipzen A."/>
            <person name="Keymanesh K."/>
            <person name="Savage E."/>
            <person name="Barry K."/>
            <person name="Grigoriev I.V."/>
            <person name="Riekhof W.R."/>
            <person name="Harris S.S."/>
        </authorList>
    </citation>
    <scope>NUCLEOTIDE SEQUENCE</scope>
    <source>
        <strain evidence="2">JF 03-4F</strain>
    </source>
</reference>
<protein>
    <submittedName>
        <fullName evidence="2">Uncharacterized protein</fullName>
    </submittedName>
</protein>